<feature type="chain" id="PRO_5008240502" description="DUF7408 domain-containing protein" evidence="2">
    <location>
        <begin position="19"/>
        <end position="659"/>
    </location>
</feature>
<dbReference type="InterPro" id="IPR029062">
    <property type="entry name" value="Class_I_gatase-like"/>
</dbReference>
<dbReference type="AlphaFoldDB" id="A0A160T056"/>
<feature type="signal peptide" evidence="2">
    <location>
        <begin position="1"/>
        <end position="18"/>
    </location>
</feature>
<keyword evidence="1" id="KW-1133">Transmembrane helix</keyword>
<dbReference type="PANTHER" id="PTHR37947">
    <property type="entry name" value="BLL2462 PROTEIN"/>
    <property type="match status" value="1"/>
</dbReference>
<dbReference type="SUPFAM" id="SSF52317">
    <property type="entry name" value="Class I glutamine amidotransferase-like"/>
    <property type="match status" value="1"/>
</dbReference>
<feature type="transmembrane region" description="Helical" evidence="1">
    <location>
        <begin position="347"/>
        <end position="366"/>
    </location>
</feature>
<dbReference type="CDD" id="cd03143">
    <property type="entry name" value="A4_beta-galactosidase_middle_domain"/>
    <property type="match status" value="1"/>
</dbReference>
<dbReference type="InterPro" id="IPR055831">
    <property type="entry name" value="DUF7408"/>
</dbReference>
<dbReference type="Pfam" id="PF24157">
    <property type="entry name" value="DUF7408"/>
    <property type="match status" value="1"/>
</dbReference>
<name>A0A160T056_9CHLR</name>
<evidence type="ECO:0000313" key="4">
    <source>
        <dbReference type="EMBL" id="CUS02824.2"/>
    </source>
</evidence>
<protein>
    <recommendedName>
        <fullName evidence="3">DUF7408 domain-containing protein</fullName>
    </recommendedName>
</protein>
<reference evidence="4" key="1">
    <citation type="submission" date="2016-01" db="EMBL/GenBank/DDBJ databases">
        <authorList>
            <person name="Mcilroy J.S."/>
            <person name="Karst M S."/>
            <person name="Albertsen M."/>
        </authorList>
    </citation>
    <scope>NUCLEOTIDE SEQUENCE</scope>
    <source>
        <strain evidence="4">Cfx-K</strain>
    </source>
</reference>
<keyword evidence="2" id="KW-0732">Signal</keyword>
<dbReference type="Proteomes" id="UP000215027">
    <property type="component" value="Chromosome I"/>
</dbReference>
<sequence>MIVRLLILWLLGFAAAPAAQDNPLRLSARAGYDGLYEDVLAVPVVVSAANDGPPVEGELQVVAATGGDELIFSAPLSLPTGADKRVPLIVYLPAFTDEVTVRLVVGGETAATTSSNQLRNVGEDTLLYGVITPDMGGLAFLETIPGGRADAAVAFLTPDDLPEVSSAWNALDVLVLDDTDTSRLTAGQRSALRAWVESGGQLVVTGGPGGPTTAAGVADLLPVTVDGVTTLPDLPALSDHAGLSFDDPGPFVVTTSRPTAEGETVIGQDGLPLLARRSLGRGRVIFLALDPKLAPLAGWAGGAALWGELAAGVLPLPPWAASIQNSYSAMQSVAYIPGLRLPSTGQLLFFLLLYALIIGPINYLILRRFKRRELAWVTIPILILVFSAATFLTGFSTRGKAVTLNGMTVAFGSVRAERLRAQTVLGLYSPRRAEHDVGLPYDSSAFPFQEGFGALLGSGNLAAIERAANVTLRGVRTDTGQMAAFIVESHPPRPAIDAAATLVDYDRAVEVIVRNGTAETLEDAVILYGTAQTGVGDLAPGAQTAVRLELSAMLPQPTPDPLFPSAIIIPDPLLNDPSLILGTVDYFSDPQAYPRWQLIQARIGGDTPNPAALPDPGEVVTLGGWLAGSPLEVTAGAPAERLGATLLLLEIPVQEGSGQ</sequence>
<keyword evidence="1" id="KW-0472">Membrane</keyword>
<dbReference type="PANTHER" id="PTHR37947:SF1">
    <property type="entry name" value="BLL2462 PROTEIN"/>
    <property type="match status" value="1"/>
</dbReference>
<dbReference type="EMBL" id="LN890655">
    <property type="protein sequence ID" value="CUS02824.2"/>
    <property type="molecule type" value="Genomic_DNA"/>
</dbReference>
<keyword evidence="5" id="KW-1185">Reference proteome</keyword>
<keyword evidence="1" id="KW-0812">Transmembrane</keyword>
<evidence type="ECO:0000313" key="5">
    <source>
        <dbReference type="Proteomes" id="UP000215027"/>
    </source>
</evidence>
<gene>
    <name evidence="4" type="ORF">CFX0092_A0946</name>
</gene>
<evidence type="ECO:0000256" key="2">
    <source>
        <dbReference type="SAM" id="SignalP"/>
    </source>
</evidence>
<feature type="domain" description="DUF7408" evidence="3">
    <location>
        <begin position="168"/>
        <end position="286"/>
    </location>
</feature>
<evidence type="ECO:0000256" key="1">
    <source>
        <dbReference type="SAM" id="Phobius"/>
    </source>
</evidence>
<dbReference type="RefSeq" id="WP_095042393.1">
    <property type="nucleotide sequence ID" value="NZ_LN890655.1"/>
</dbReference>
<dbReference type="Gene3D" id="3.40.50.880">
    <property type="match status" value="1"/>
</dbReference>
<organism evidence="4 5">
    <name type="scientific">Candidatus Promineifilum breve</name>
    <dbReference type="NCBI Taxonomy" id="1806508"/>
    <lineage>
        <taxon>Bacteria</taxon>
        <taxon>Bacillati</taxon>
        <taxon>Chloroflexota</taxon>
        <taxon>Ardenticatenia</taxon>
        <taxon>Candidatus Promineifilales</taxon>
        <taxon>Candidatus Promineifilaceae</taxon>
        <taxon>Candidatus Promineifilum</taxon>
    </lineage>
</organism>
<dbReference type="OrthoDB" id="137965at2"/>
<accession>A0A160T056</accession>
<proteinExistence type="predicted"/>
<evidence type="ECO:0000259" key="3">
    <source>
        <dbReference type="Pfam" id="PF24157"/>
    </source>
</evidence>
<dbReference type="KEGG" id="pbf:CFX0092_A0946"/>
<feature type="transmembrane region" description="Helical" evidence="1">
    <location>
        <begin position="373"/>
        <end position="395"/>
    </location>
</feature>